<evidence type="ECO:0000256" key="3">
    <source>
        <dbReference type="ARBA" id="ARBA00022692"/>
    </source>
</evidence>
<name>A0A976FMK1_BRELC</name>
<comment type="caution">
    <text evidence="7">The sequence shown here is derived from an EMBL/GenBank/DDBJ whole genome shotgun (WGS) entry which is preliminary data.</text>
</comment>
<evidence type="ECO:0000313" key="7">
    <source>
        <dbReference type="EMBL" id="TDH69577.1"/>
    </source>
</evidence>
<protein>
    <recommendedName>
        <fullName evidence="9">Transmembrane protein</fullName>
    </recommendedName>
</protein>
<evidence type="ECO:0000256" key="1">
    <source>
        <dbReference type="ARBA" id="ARBA00004141"/>
    </source>
</evidence>
<evidence type="ECO:0000256" key="6">
    <source>
        <dbReference type="SAM" id="Phobius"/>
    </source>
</evidence>
<dbReference type="AlphaFoldDB" id="A0A976FMK1"/>
<keyword evidence="4 6" id="KW-1133">Transmembrane helix</keyword>
<evidence type="ECO:0000256" key="4">
    <source>
        <dbReference type="ARBA" id="ARBA00022989"/>
    </source>
</evidence>
<feature type="transmembrane region" description="Helical" evidence="6">
    <location>
        <begin position="149"/>
        <end position="170"/>
    </location>
</feature>
<feature type="transmembrane region" description="Helical" evidence="6">
    <location>
        <begin position="285"/>
        <end position="307"/>
    </location>
</feature>
<feature type="transmembrane region" description="Helical" evidence="6">
    <location>
        <begin position="182"/>
        <end position="205"/>
    </location>
</feature>
<feature type="transmembrane region" description="Helical" evidence="6">
    <location>
        <begin position="413"/>
        <end position="435"/>
    </location>
</feature>
<evidence type="ECO:0008006" key="9">
    <source>
        <dbReference type="Google" id="ProtNLM"/>
    </source>
</evidence>
<feature type="transmembrane region" description="Helical" evidence="6">
    <location>
        <begin position="257"/>
        <end position="279"/>
    </location>
</feature>
<dbReference type="OrthoDB" id="164313at2759"/>
<feature type="transmembrane region" description="Helical" evidence="6">
    <location>
        <begin position="520"/>
        <end position="541"/>
    </location>
</feature>
<sequence>MQDRHFDVDHGVTSFRPIKLSDSRAEMLDKSLTLSHSRKELQLPALSRMSSHELDDIDAISYSSDHEQVMTPMDSISFSQREFAFDNVLFNYRVQGSLRSGLAPIALLGSWHAGLAISAFASGATVAFVRAAYRPLLLLTMTNDYQRQYVHGTALLDWGNIFSVVLGLLSDCVPIFGTRRKAYIALGWLLCALSFASICIINIITIRSVKQSNAVFGRLLEAFSLIGSIALQLSWVAAMALIVGFGQREVLNERGGLATLFIILWQAGALTAHLAVAQFQPSLTLFNTSAAVVITSVVVLPFIFAFVQEDEQESFVTFTDHMGIASALRTGFLQLWEICHEKVTHRVLLFLLLFGVLLNAKDPSVEKALASWSGFSRINDTENPWVLVFTSAGTFVALLYAKWRLLSTAWRQLAIIGTVIMVMCALIEATLITTNTIRAKWYFAILTGLKAWPMAWLSFLTVLSATEIAHVGCEGITMGLVLSGQGLAASVRNTVAHLITNSLNTQKLINEDSLSTRARVLFAAVAYATVNLFAVAAVPWLPRSKLEAQQFRVFGGFSRRGATFIVLLYAVLLILAIITNLKML</sequence>
<reference evidence="7 8" key="1">
    <citation type="journal article" date="2021" name="Genome Biol.">
        <title>AFLAP: assembly-free linkage analysis pipeline using k-mers from genome sequencing data.</title>
        <authorList>
            <person name="Fletcher K."/>
            <person name="Zhang L."/>
            <person name="Gil J."/>
            <person name="Han R."/>
            <person name="Cavanaugh K."/>
            <person name="Michelmore R."/>
        </authorList>
    </citation>
    <scope>NUCLEOTIDE SEQUENCE [LARGE SCALE GENOMIC DNA]</scope>
    <source>
        <strain evidence="7 8">SF5</strain>
    </source>
</reference>
<proteinExistence type="predicted"/>
<dbReference type="PANTHER" id="PTHR31585:SF5">
    <property type="entry name" value="RNA-BINDING S4 DOMAIN-CONTAINING PROTEIN"/>
    <property type="match status" value="1"/>
</dbReference>
<keyword evidence="5 6" id="KW-0472">Membrane</keyword>
<evidence type="ECO:0000256" key="5">
    <source>
        <dbReference type="ARBA" id="ARBA00023136"/>
    </source>
</evidence>
<feature type="transmembrane region" description="Helical" evidence="6">
    <location>
        <begin position="384"/>
        <end position="401"/>
    </location>
</feature>
<comment type="subcellular location">
    <subcellularLocation>
        <location evidence="1">Membrane</location>
        <topology evidence="1">Multi-pass membrane protein</topology>
    </subcellularLocation>
</comment>
<dbReference type="KEGG" id="blac:94351371"/>
<dbReference type="RefSeq" id="XP_067819076.1">
    <property type="nucleotide sequence ID" value="XM_067965700.1"/>
</dbReference>
<keyword evidence="3 6" id="KW-0812">Transmembrane</keyword>
<dbReference type="InterPro" id="IPR039309">
    <property type="entry name" value="BT1"/>
</dbReference>
<keyword evidence="8" id="KW-1185">Reference proteome</keyword>
<dbReference type="PANTHER" id="PTHR31585">
    <property type="entry name" value="FOLATE-BIOPTERIN TRANSPORTER 1, CHLOROPLASTIC"/>
    <property type="match status" value="1"/>
</dbReference>
<dbReference type="Proteomes" id="UP000294530">
    <property type="component" value="Unassembled WGS sequence"/>
</dbReference>
<feature type="transmembrane region" description="Helical" evidence="6">
    <location>
        <begin position="225"/>
        <end position="245"/>
    </location>
</feature>
<evidence type="ECO:0000313" key="8">
    <source>
        <dbReference type="Proteomes" id="UP000294530"/>
    </source>
</evidence>
<dbReference type="GO" id="GO:0016020">
    <property type="term" value="C:membrane"/>
    <property type="evidence" value="ECO:0007669"/>
    <property type="project" value="UniProtKB-SubCell"/>
</dbReference>
<organism evidence="7 8">
    <name type="scientific">Bremia lactucae</name>
    <name type="common">Lettuce downy mildew</name>
    <dbReference type="NCBI Taxonomy" id="4779"/>
    <lineage>
        <taxon>Eukaryota</taxon>
        <taxon>Sar</taxon>
        <taxon>Stramenopiles</taxon>
        <taxon>Oomycota</taxon>
        <taxon>Peronosporomycetes</taxon>
        <taxon>Peronosporales</taxon>
        <taxon>Peronosporaceae</taxon>
        <taxon>Bremia</taxon>
    </lineage>
</organism>
<keyword evidence="2" id="KW-0813">Transport</keyword>
<dbReference type="EMBL" id="SHOA02000016">
    <property type="protein sequence ID" value="TDH69577.1"/>
    <property type="molecule type" value="Genomic_DNA"/>
</dbReference>
<dbReference type="GeneID" id="94351371"/>
<feature type="transmembrane region" description="Helical" evidence="6">
    <location>
        <begin position="561"/>
        <end position="581"/>
    </location>
</feature>
<gene>
    <name evidence="7" type="ORF">CCR75_007642</name>
</gene>
<feature type="transmembrane region" description="Helical" evidence="6">
    <location>
        <begin position="102"/>
        <end position="129"/>
    </location>
</feature>
<dbReference type="Pfam" id="PF03092">
    <property type="entry name" value="BT1"/>
    <property type="match status" value="1"/>
</dbReference>
<accession>A0A976FMK1</accession>
<evidence type="ECO:0000256" key="2">
    <source>
        <dbReference type="ARBA" id="ARBA00022448"/>
    </source>
</evidence>
<feature type="transmembrane region" description="Helical" evidence="6">
    <location>
        <begin position="441"/>
        <end position="463"/>
    </location>
</feature>